<feature type="domain" description="FAD/NAD(P)-binding" evidence="4">
    <location>
        <begin position="172"/>
        <end position="424"/>
    </location>
</feature>
<evidence type="ECO:0000259" key="3">
    <source>
        <dbReference type="Pfam" id="PF01571"/>
    </source>
</evidence>
<evidence type="ECO:0000313" key="7">
    <source>
        <dbReference type="EMBL" id="MUZ74745.1"/>
    </source>
</evidence>
<feature type="domain" description="Aminomethyltransferase C-terminal" evidence="5">
    <location>
        <begin position="896"/>
        <end position="979"/>
    </location>
</feature>
<proteinExistence type="inferred from homology"/>
<dbReference type="EMBL" id="WPHR01000019">
    <property type="protein sequence ID" value="MUZ74745.1"/>
    <property type="molecule type" value="Genomic_DNA"/>
</dbReference>
<feature type="domain" description="SoxA A3" evidence="6">
    <location>
        <begin position="508"/>
        <end position="591"/>
    </location>
</feature>
<dbReference type="InterPro" id="IPR036188">
    <property type="entry name" value="FAD/NAD-bd_sf"/>
</dbReference>
<protein>
    <submittedName>
        <fullName evidence="7">Sarcosine oxidase subunit alpha family protein</fullName>
    </submittedName>
</protein>
<evidence type="ECO:0000259" key="5">
    <source>
        <dbReference type="Pfam" id="PF08669"/>
    </source>
</evidence>
<dbReference type="PRINTS" id="PR00469">
    <property type="entry name" value="PNDRDTASEII"/>
</dbReference>
<dbReference type="InterPro" id="IPR013977">
    <property type="entry name" value="GcvT_C"/>
</dbReference>
<feature type="domain" description="GCVT N-terminal" evidence="3">
    <location>
        <begin position="606"/>
        <end position="875"/>
    </location>
</feature>
<dbReference type="NCBIfam" id="TIGR01372">
    <property type="entry name" value="soxA"/>
    <property type="match status" value="1"/>
</dbReference>
<dbReference type="Pfam" id="PF08669">
    <property type="entry name" value="GCV_T_C"/>
    <property type="match status" value="1"/>
</dbReference>
<evidence type="ECO:0000259" key="6">
    <source>
        <dbReference type="Pfam" id="PF17806"/>
    </source>
</evidence>
<dbReference type="Gene3D" id="3.30.1360.120">
    <property type="entry name" value="Probable tRNA modification gtpase trme, domain 1"/>
    <property type="match status" value="1"/>
</dbReference>
<dbReference type="Pfam" id="PF13510">
    <property type="entry name" value="Fer2_4"/>
    <property type="match status" value="1"/>
</dbReference>
<evidence type="ECO:0000256" key="2">
    <source>
        <dbReference type="ARBA" id="ARBA00023002"/>
    </source>
</evidence>
<dbReference type="InterPro" id="IPR041117">
    <property type="entry name" value="SoxA_A3"/>
</dbReference>
<dbReference type="PRINTS" id="PR00368">
    <property type="entry name" value="FADPNR"/>
</dbReference>
<evidence type="ECO:0000259" key="4">
    <source>
        <dbReference type="Pfam" id="PF07992"/>
    </source>
</evidence>
<reference evidence="7 8" key="1">
    <citation type="submission" date="2019-12" db="EMBL/GenBank/DDBJ databases">
        <title>Whole-genome sequencing of Allorhizobium vitis.</title>
        <authorList>
            <person name="Gan H.M."/>
            <person name="Szegedi E."/>
            <person name="Burr T."/>
            <person name="Savka M.A."/>
        </authorList>
    </citation>
    <scope>NUCLEOTIDE SEQUENCE [LARGE SCALE GENOMIC DNA]</scope>
    <source>
        <strain evidence="7 8">CG516</strain>
    </source>
</reference>
<dbReference type="Pfam" id="PF07992">
    <property type="entry name" value="Pyr_redox_2"/>
    <property type="match status" value="1"/>
</dbReference>
<dbReference type="SUPFAM" id="SSF103025">
    <property type="entry name" value="Folate-binding domain"/>
    <property type="match status" value="1"/>
</dbReference>
<dbReference type="Pfam" id="PF17806">
    <property type="entry name" value="SO_alpha_A3"/>
    <property type="match status" value="1"/>
</dbReference>
<dbReference type="InterPro" id="IPR006222">
    <property type="entry name" value="GCVT_N"/>
</dbReference>
<dbReference type="SUPFAM" id="SSF101790">
    <property type="entry name" value="Aminomethyltransferase beta-barrel domain"/>
    <property type="match status" value="1"/>
</dbReference>
<gene>
    <name evidence="7" type="ORF">GOZ90_18820</name>
</gene>
<dbReference type="PANTHER" id="PTHR43757:SF2">
    <property type="entry name" value="AMINOMETHYLTRANSFERASE, MITOCHONDRIAL"/>
    <property type="match status" value="1"/>
</dbReference>
<dbReference type="Gene3D" id="3.10.20.440">
    <property type="entry name" value="2Fe-2S iron-sulphur cluster binding domain, sarcosine oxidase, alpha subunit, N-terminal domain"/>
    <property type="match status" value="1"/>
</dbReference>
<dbReference type="PANTHER" id="PTHR43757">
    <property type="entry name" value="AMINOMETHYLTRANSFERASE"/>
    <property type="match status" value="1"/>
</dbReference>
<dbReference type="Proteomes" id="UP000477951">
    <property type="component" value="Unassembled WGS sequence"/>
</dbReference>
<dbReference type="InterPro" id="IPR023753">
    <property type="entry name" value="FAD/NAD-binding_dom"/>
</dbReference>
<dbReference type="GO" id="GO:0046653">
    <property type="term" value="P:tetrahydrofolate metabolic process"/>
    <property type="evidence" value="ECO:0007669"/>
    <property type="project" value="InterPro"/>
</dbReference>
<accession>A0A6L6VIY5</accession>
<dbReference type="InterPro" id="IPR028896">
    <property type="entry name" value="GcvT/YgfZ/DmdA"/>
</dbReference>
<dbReference type="InterPro" id="IPR006277">
    <property type="entry name" value="Sarcosine_oxidase_asu"/>
</dbReference>
<organism evidence="7 8">
    <name type="scientific">Agrobacterium vitis</name>
    <name type="common">Rhizobium vitis</name>
    <dbReference type="NCBI Taxonomy" id="373"/>
    <lineage>
        <taxon>Bacteria</taxon>
        <taxon>Pseudomonadati</taxon>
        <taxon>Pseudomonadota</taxon>
        <taxon>Alphaproteobacteria</taxon>
        <taxon>Hyphomicrobiales</taxon>
        <taxon>Rhizobiaceae</taxon>
        <taxon>Rhizobium/Agrobacterium group</taxon>
        <taxon>Agrobacterium</taxon>
    </lineage>
</organism>
<dbReference type="PIRSF" id="PIRSF037980">
    <property type="entry name" value="SoxA"/>
    <property type="match status" value="1"/>
</dbReference>
<dbReference type="InterPro" id="IPR029043">
    <property type="entry name" value="GcvT/YgfZ_C"/>
</dbReference>
<comment type="caution">
    <text evidence="7">The sequence shown here is derived from an EMBL/GenBank/DDBJ whole genome shotgun (WGS) entry which is preliminary data.</text>
</comment>
<dbReference type="InterPro" id="IPR042204">
    <property type="entry name" value="2Fe-2S-bd_N"/>
</dbReference>
<evidence type="ECO:0000313" key="8">
    <source>
        <dbReference type="Proteomes" id="UP000477951"/>
    </source>
</evidence>
<dbReference type="AlphaFoldDB" id="A0A6L6VIY5"/>
<dbReference type="InterPro" id="IPR027266">
    <property type="entry name" value="TrmE/GcvT-like"/>
</dbReference>
<dbReference type="SUPFAM" id="SSF51905">
    <property type="entry name" value="FAD/NAD(P)-binding domain"/>
    <property type="match status" value="1"/>
</dbReference>
<dbReference type="RefSeq" id="WP_156615679.1">
    <property type="nucleotide sequence ID" value="NZ_WPHR01000019.1"/>
</dbReference>
<comment type="similarity">
    <text evidence="1">Belongs to the GcvT family.</text>
</comment>
<evidence type="ECO:0000256" key="1">
    <source>
        <dbReference type="ARBA" id="ARBA00008609"/>
    </source>
</evidence>
<name>A0A6L6VIY5_AGRVI</name>
<dbReference type="GO" id="GO:0008115">
    <property type="term" value="F:sarcosine oxidase activity"/>
    <property type="evidence" value="ECO:0007669"/>
    <property type="project" value="InterPro"/>
</dbReference>
<dbReference type="Pfam" id="PF01571">
    <property type="entry name" value="GCV_T"/>
    <property type="match status" value="1"/>
</dbReference>
<keyword evidence="2" id="KW-0560">Oxidoreductase</keyword>
<sequence length="987" mass="106239">MSSRRLATGGRIDRTRSITVSFNGKANKAHPGDSLASALLANGSQLVGRSFKYHRPRGLIAAGVEETNALVQLREGAREEPNAQATMVEAFDGLISRSQNSWPSLHFDVGAVSGLLSRFLGAGFYYKTFIGPFRGTAFWMFCEAFIRKAAGMGRAPQFPDPDLYEKINAFCDVLIVGGGPAGISAALAAGRNGDDVILAELDHTLGGALLSEPIGSPSDAWLSRAIAELTALPNVRVLTRTTVFGAFDANVYGLVERCQDHLLAPESGMPRQRYWVVRTRRTILATGAIERPMVFAGNDVPGVMLTSAARTYLNRYGILSGAKIVIGTNNDSAYCAAVELSIAGAKVVVCDVRSDLRPKLAALMKQAGVELLVGHAILKASGRRSLRKVHVAPVNATGSAVGQAVKIECDLATMSGGWVPTLHLWSQRFGKPSYDPKLDAFLPTEKRDDVTCVGSMIAARSLSDALSQGHAAGGSNGELPMLADSDDFWGVGLAPVTIFTDRNGQTSGKAFVDFQHDVKLADVDQAHLEGYVSIEHLKRYTTSGMAADQGKTSNLNALARMAKLRGATMPAVGTTTFRPPYTPVAIGAIVAHDHGKNLRPTRLSTIHDWHVENGVELMDAGLWLRPWFYPVAGETVDQAYIREAAHVRKHVGIVDVSTLGKIAVQGPDAAEFLNRIYVNGFKTLPIGRLRYGIMLREDGFVYDDGATARIGQNDYFMTTTTANAASVLSICEYYLQTAWRDLKVHVTSVTDQWAAMAVSGPKSRALLTDAIGADLTTEKLPNNHFLEVVIAGVKCRLHRMSFSGELAYEVYTPARAGRRVWEAIISAGEPYDLKPYGLEAMGALRIEKGHIAGSEIEGRTTLKDLGLEGFASSKKPFIGSVLRKRPALEEPNRPSLVGLEIIGDRGASGGSLLYNIGATPEGHGQGWVSATTYSPALEKHIALALLSKGPQRIGETIQVVDFISNTTVLAKVVSHHFFDPEGHRQNG</sequence>
<dbReference type="Gene3D" id="3.50.50.60">
    <property type="entry name" value="FAD/NAD(P)-binding domain"/>
    <property type="match status" value="1"/>
</dbReference>